<dbReference type="PRINTS" id="PR00038">
    <property type="entry name" value="HTHLUXR"/>
</dbReference>
<comment type="caution">
    <text evidence="7">The sequence shown here is derived from an EMBL/GenBank/DDBJ whole genome shotgun (WGS) entry which is preliminary data.</text>
</comment>
<dbReference type="SUPFAM" id="SSF88659">
    <property type="entry name" value="Sigma3 and sigma4 domains of RNA polymerase sigma factors"/>
    <property type="match status" value="1"/>
</dbReference>
<reference evidence="7 8" key="1">
    <citation type="submission" date="2019-02" db="EMBL/GenBank/DDBJ databases">
        <title>Pedobacter sp. RP-1-13 sp. nov., isolated from Arctic soil.</title>
        <authorList>
            <person name="Dahal R.H."/>
        </authorList>
    </citation>
    <scope>NUCLEOTIDE SEQUENCE [LARGE SCALE GENOMIC DNA]</scope>
    <source>
        <strain evidence="7 8">RP-1-13</strain>
    </source>
</reference>
<dbReference type="Pfam" id="PF08281">
    <property type="entry name" value="Sigma70_r4_2"/>
    <property type="match status" value="1"/>
</dbReference>
<dbReference type="EMBL" id="SJSK01000005">
    <property type="protein sequence ID" value="TCC88542.1"/>
    <property type="molecule type" value="Genomic_DNA"/>
</dbReference>
<dbReference type="InterPro" id="IPR000792">
    <property type="entry name" value="Tscrpt_reg_LuxR_C"/>
</dbReference>
<dbReference type="InterPro" id="IPR039425">
    <property type="entry name" value="RNA_pol_sigma-70-like"/>
</dbReference>
<dbReference type="AlphaFoldDB" id="A0A4R0MQJ7"/>
<dbReference type="InterPro" id="IPR014327">
    <property type="entry name" value="RNA_pol_sigma70_bacteroid"/>
</dbReference>
<dbReference type="RefSeq" id="WP_131554596.1">
    <property type="nucleotide sequence ID" value="NZ_SJSK01000005.1"/>
</dbReference>
<organism evidence="7 8">
    <name type="scientific">Pedobacter frigiditerrae</name>
    <dbReference type="NCBI Taxonomy" id="2530452"/>
    <lineage>
        <taxon>Bacteria</taxon>
        <taxon>Pseudomonadati</taxon>
        <taxon>Bacteroidota</taxon>
        <taxon>Sphingobacteriia</taxon>
        <taxon>Sphingobacteriales</taxon>
        <taxon>Sphingobacteriaceae</taxon>
        <taxon>Pedobacter</taxon>
    </lineage>
</organism>
<dbReference type="InterPro" id="IPR014284">
    <property type="entry name" value="RNA_pol_sigma-70_dom"/>
</dbReference>
<dbReference type="Gene3D" id="1.10.1740.10">
    <property type="match status" value="1"/>
</dbReference>
<dbReference type="NCBIfam" id="TIGR02937">
    <property type="entry name" value="sigma70-ECF"/>
    <property type="match status" value="1"/>
</dbReference>
<dbReference type="GO" id="GO:0006352">
    <property type="term" value="P:DNA-templated transcription initiation"/>
    <property type="evidence" value="ECO:0007669"/>
    <property type="project" value="InterPro"/>
</dbReference>
<keyword evidence="4" id="KW-0804">Transcription</keyword>
<gene>
    <name evidence="7" type="ORF">EZ428_18040</name>
</gene>
<evidence type="ECO:0000313" key="7">
    <source>
        <dbReference type="EMBL" id="TCC88542.1"/>
    </source>
</evidence>
<dbReference type="GO" id="GO:0003677">
    <property type="term" value="F:DNA binding"/>
    <property type="evidence" value="ECO:0007669"/>
    <property type="project" value="InterPro"/>
</dbReference>
<evidence type="ECO:0000313" key="8">
    <source>
        <dbReference type="Proteomes" id="UP000292884"/>
    </source>
</evidence>
<feature type="domain" description="RNA polymerase sigma factor 70 region 4 type 2" evidence="6">
    <location>
        <begin position="125"/>
        <end position="174"/>
    </location>
</feature>
<dbReference type="InterPro" id="IPR013249">
    <property type="entry name" value="RNA_pol_sigma70_r4_t2"/>
</dbReference>
<evidence type="ECO:0000256" key="4">
    <source>
        <dbReference type="ARBA" id="ARBA00023163"/>
    </source>
</evidence>
<feature type="domain" description="RNA polymerase sigma-70 region 2" evidence="5">
    <location>
        <begin position="27"/>
        <end position="92"/>
    </location>
</feature>
<dbReference type="InterPro" id="IPR007627">
    <property type="entry name" value="RNA_pol_sigma70_r2"/>
</dbReference>
<dbReference type="PANTHER" id="PTHR43133">
    <property type="entry name" value="RNA POLYMERASE ECF-TYPE SIGMA FACTO"/>
    <property type="match status" value="1"/>
</dbReference>
<comment type="similarity">
    <text evidence="1">Belongs to the sigma-70 factor family. ECF subfamily.</text>
</comment>
<dbReference type="Gene3D" id="1.10.10.10">
    <property type="entry name" value="Winged helix-like DNA-binding domain superfamily/Winged helix DNA-binding domain"/>
    <property type="match status" value="1"/>
</dbReference>
<keyword evidence="8" id="KW-1185">Reference proteome</keyword>
<sequence length="201" mass="23193">MQVNNIPDDRTLLDAMRLGDERALGKLYDRYWMKLLSIAMNRLNVQTEAEECVQDVFIGIWRRRESIVVTHNLGAYLSAAIRNQVLNRLAQRYTKKHNPEFRPQKDLAYETADSGILAKDLLALVENTVSILPEKCQMIYRLSRMDGKSNKTIASELNISEKTVEGHITKAIQAIRKRLSSDITIILWTTLEWYVNSKIKN</sequence>
<evidence type="ECO:0000256" key="3">
    <source>
        <dbReference type="ARBA" id="ARBA00023082"/>
    </source>
</evidence>
<dbReference type="Pfam" id="PF04542">
    <property type="entry name" value="Sigma70_r2"/>
    <property type="match status" value="1"/>
</dbReference>
<keyword evidence="3" id="KW-0731">Sigma factor</keyword>
<dbReference type="SUPFAM" id="SSF88946">
    <property type="entry name" value="Sigma2 domain of RNA polymerase sigma factors"/>
    <property type="match status" value="1"/>
</dbReference>
<dbReference type="InterPro" id="IPR013325">
    <property type="entry name" value="RNA_pol_sigma_r2"/>
</dbReference>
<evidence type="ECO:0000259" key="5">
    <source>
        <dbReference type="Pfam" id="PF04542"/>
    </source>
</evidence>
<dbReference type="InterPro" id="IPR013324">
    <property type="entry name" value="RNA_pol_sigma_r3/r4-like"/>
</dbReference>
<dbReference type="Proteomes" id="UP000292884">
    <property type="component" value="Unassembled WGS sequence"/>
</dbReference>
<dbReference type="PANTHER" id="PTHR43133:SF46">
    <property type="entry name" value="RNA POLYMERASE SIGMA-70 FACTOR ECF SUBFAMILY"/>
    <property type="match status" value="1"/>
</dbReference>
<keyword evidence="2" id="KW-0805">Transcription regulation</keyword>
<dbReference type="OrthoDB" id="1097528at2"/>
<dbReference type="NCBIfam" id="TIGR02985">
    <property type="entry name" value="Sig70_bacteroi1"/>
    <property type="match status" value="1"/>
</dbReference>
<proteinExistence type="inferred from homology"/>
<dbReference type="InterPro" id="IPR036388">
    <property type="entry name" value="WH-like_DNA-bd_sf"/>
</dbReference>
<evidence type="ECO:0000256" key="1">
    <source>
        <dbReference type="ARBA" id="ARBA00010641"/>
    </source>
</evidence>
<evidence type="ECO:0000259" key="6">
    <source>
        <dbReference type="Pfam" id="PF08281"/>
    </source>
</evidence>
<protein>
    <submittedName>
        <fullName evidence="7">RNA polymerase sigma-70 factor</fullName>
    </submittedName>
</protein>
<evidence type="ECO:0000256" key="2">
    <source>
        <dbReference type="ARBA" id="ARBA00023015"/>
    </source>
</evidence>
<name>A0A4R0MQJ7_9SPHI</name>
<accession>A0A4R0MQJ7</accession>
<dbReference type="GO" id="GO:0016987">
    <property type="term" value="F:sigma factor activity"/>
    <property type="evidence" value="ECO:0007669"/>
    <property type="project" value="UniProtKB-KW"/>
</dbReference>